<gene>
    <name evidence="4" type="ORF">BJEO58_01751</name>
</gene>
<keyword evidence="4" id="KW-0255">Endonuclease</keyword>
<dbReference type="CDD" id="cd00085">
    <property type="entry name" value="HNHc"/>
    <property type="match status" value="1"/>
</dbReference>
<keyword evidence="4" id="KW-0378">Hydrolase</keyword>
<feature type="region of interest" description="Disordered" evidence="2">
    <location>
        <begin position="413"/>
        <end position="464"/>
    </location>
</feature>
<evidence type="ECO:0000313" key="4">
    <source>
        <dbReference type="EMBL" id="SMY12157.1"/>
    </source>
</evidence>
<dbReference type="SMART" id="SM00507">
    <property type="entry name" value="HNHc"/>
    <property type="match status" value="1"/>
</dbReference>
<dbReference type="OrthoDB" id="3513062at2"/>
<feature type="compositionally biased region" description="Basic and acidic residues" evidence="2">
    <location>
        <begin position="295"/>
        <end position="318"/>
    </location>
</feature>
<dbReference type="GO" id="GO:0003676">
    <property type="term" value="F:nucleic acid binding"/>
    <property type="evidence" value="ECO:0007669"/>
    <property type="project" value="InterPro"/>
</dbReference>
<dbReference type="GO" id="GO:0008270">
    <property type="term" value="F:zinc ion binding"/>
    <property type="evidence" value="ECO:0007669"/>
    <property type="project" value="InterPro"/>
</dbReference>
<dbReference type="Pfam" id="PF02720">
    <property type="entry name" value="DUF222"/>
    <property type="match status" value="1"/>
</dbReference>
<evidence type="ECO:0000256" key="1">
    <source>
        <dbReference type="ARBA" id="ARBA00023450"/>
    </source>
</evidence>
<dbReference type="RefSeq" id="WP_101589118.1">
    <property type="nucleotide sequence ID" value="NZ_FXZM01000007.1"/>
</dbReference>
<dbReference type="Proteomes" id="UP000234462">
    <property type="component" value="Unassembled WGS sequence"/>
</dbReference>
<dbReference type="Pfam" id="PF01844">
    <property type="entry name" value="HNH"/>
    <property type="match status" value="1"/>
</dbReference>
<proteinExistence type="inferred from homology"/>
<evidence type="ECO:0000313" key="5">
    <source>
        <dbReference type="Proteomes" id="UP000234462"/>
    </source>
</evidence>
<dbReference type="GO" id="GO:0004519">
    <property type="term" value="F:endonuclease activity"/>
    <property type="evidence" value="ECO:0007669"/>
    <property type="project" value="UniProtKB-KW"/>
</dbReference>
<dbReference type="AlphaFoldDB" id="A0A2H1L5G8"/>
<evidence type="ECO:0000259" key="3">
    <source>
        <dbReference type="SMART" id="SM00507"/>
    </source>
</evidence>
<keyword evidence="4" id="KW-0540">Nuclease</keyword>
<feature type="domain" description="HNH nuclease" evidence="3">
    <location>
        <begin position="572"/>
        <end position="624"/>
    </location>
</feature>
<feature type="region of interest" description="Disordered" evidence="2">
    <location>
        <begin position="273"/>
        <end position="335"/>
    </location>
</feature>
<dbReference type="InterPro" id="IPR002711">
    <property type="entry name" value="HNH"/>
</dbReference>
<sequence length="675" mass="73905">MTRAEEPDNSVEEPGFRVPFSAADRSLLTERAPQFAKLLDIVHEVRERSAAHRSLGARETLAGIRSLEVAGRLVEALSTDLLAHYQRIGDSAAHGYRTTEGLLAGEFRISTKEARRRTDLSEQLAGRVSAVGEAQAAARPVIAENFADGRISADEANALCKAVGDLPPTVRSLYSDRVERTLVELAPTVRLKDFPKLCQRIIQHIDPDGRLPRFETNPLAYTVTLTQQRNGDWRLRGLLDCPTGTTLRALLYGRMKDADIPVDVRPHRDCNAEAHTETTEREPDPCGTSGSHPETVPEHSDDPEYSEGREHSEGRESAEDPEPPSPPGTEQVIPPLPREAVWDGTRVAVHSDATIELDGRSGTFLEEEPSFYLDSRGWPVHLSDRVSEAVQGLLERARRSESGTASTVLWEKVLGRAPTEDTPPGRTSAEPATGTASTKDAEAPGAAAEADLRPVSAGKPGGVFADGRPHHVVFREDETSTPGLARHDRLAFLLRSAARERVLHGADHALVVTARPDDLVRPDNVLSTHAGSPLSLHQLSTWSNAAQMFVRVVDGGGRTIEVRSQGRFATRSQMAVLAARDQGCTFPDCDAPAEWCEAHHILAFAQGGATEIDNLTLVCPFHHRWFERSGWESVFLRGLPAWTPPTSVDPRQRPLFHSRFRVALLNLPAELPLDP</sequence>
<name>A0A2H1L5G8_9MICO</name>
<dbReference type="InterPro" id="IPR003615">
    <property type="entry name" value="HNH_nuc"/>
</dbReference>
<comment type="similarity">
    <text evidence="1">Belongs to the Rv1128c/1148c/1588c/1702c/1945/3466 family.</text>
</comment>
<reference evidence="5" key="1">
    <citation type="submission" date="2017-03" db="EMBL/GenBank/DDBJ databases">
        <authorList>
            <person name="Monnet C."/>
        </authorList>
    </citation>
    <scope>NUCLEOTIDE SEQUENCE [LARGE SCALE GENOMIC DNA]</scope>
    <source>
        <strain evidence="5">SJ5-8</strain>
    </source>
</reference>
<dbReference type="EMBL" id="FXZM01000007">
    <property type="protein sequence ID" value="SMY12157.1"/>
    <property type="molecule type" value="Genomic_DNA"/>
</dbReference>
<feature type="compositionally biased region" description="Basic and acidic residues" evidence="2">
    <location>
        <begin position="273"/>
        <end position="284"/>
    </location>
</feature>
<evidence type="ECO:0000256" key="2">
    <source>
        <dbReference type="SAM" id="MobiDB-lite"/>
    </source>
</evidence>
<dbReference type="Gene3D" id="1.10.30.50">
    <property type="match status" value="1"/>
</dbReference>
<accession>A0A2H1L5G8</accession>
<dbReference type="InterPro" id="IPR003870">
    <property type="entry name" value="DUF222"/>
</dbReference>
<organism evidence="4 5">
    <name type="scientific">Brevibacterium jeotgali</name>
    <dbReference type="NCBI Taxonomy" id="1262550"/>
    <lineage>
        <taxon>Bacteria</taxon>
        <taxon>Bacillati</taxon>
        <taxon>Actinomycetota</taxon>
        <taxon>Actinomycetes</taxon>
        <taxon>Micrococcales</taxon>
        <taxon>Brevibacteriaceae</taxon>
        <taxon>Brevibacterium</taxon>
    </lineage>
</organism>
<protein>
    <submittedName>
        <fullName evidence="4">HNH endonuclease</fullName>
    </submittedName>
</protein>
<keyword evidence="5" id="KW-1185">Reference proteome</keyword>